<dbReference type="Proteomes" id="UP000249061">
    <property type="component" value="Unassembled WGS sequence"/>
</dbReference>
<accession>A0A2W5TSA4</accession>
<feature type="signal peptide" evidence="2">
    <location>
        <begin position="1"/>
        <end position="20"/>
    </location>
</feature>
<dbReference type="PROSITE" id="PS51257">
    <property type="entry name" value="PROKAR_LIPOPROTEIN"/>
    <property type="match status" value="1"/>
</dbReference>
<sequence>MVRRLLAVTSVLLLACPAQPLPDAAVELDAGVDAGTPDAGRPPRDAGLDAGRTGAPVEAWCALKTRAECERARRCGRLTDAGLAGCLLAGAHPSRCDQLATTLGVRQFRVQYLEREALRCLEGYARGSCEEVPDGCQNAFIGLSPPGGACLQALDCDVSGFCDLDDHQCPHACRAWAPRGSSCDNARNRCAPDDACDTDDAGARRCRERPAQGAPCIDFSGCGEGAICSNGACTAISVSLDEPCGVIDGYPLCPAEFFCSTRDGGPGSCERRAGLGGSCVGPSGCLPSLRCSGLLTAGTCLIKASLGERCVDFSDCEDGLHCRNATQRCERLPTEGQSCAYEDSAYRCAPGHACAYSGTSADTCVAWQSVGGACSYSGQCLSNDCESATLPDGGFGGTCVTSCSQRADGGP</sequence>
<evidence type="ECO:0000256" key="1">
    <source>
        <dbReference type="SAM" id="MobiDB-lite"/>
    </source>
</evidence>
<name>A0A2W5TSA4_9BACT</name>
<evidence type="ECO:0000313" key="4">
    <source>
        <dbReference type="Proteomes" id="UP000249061"/>
    </source>
</evidence>
<keyword evidence="2" id="KW-0732">Signal</keyword>
<feature type="chain" id="PRO_5016035546" description="Dickkopf N-terminal cysteine-rich domain-containing protein" evidence="2">
    <location>
        <begin position="21"/>
        <end position="411"/>
    </location>
</feature>
<protein>
    <recommendedName>
        <fullName evidence="5">Dickkopf N-terminal cysteine-rich domain-containing protein</fullName>
    </recommendedName>
</protein>
<reference evidence="3 4" key="1">
    <citation type="submission" date="2017-08" db="EMBL/GenBank/DDBJ databases">
        <title>Infants hospitalized years apart are colonized by the same room-sourced microbial strains.</title>
        <authorList>
            <person name="Brooks B."/>
            <person name="Olm M.R."/>
            <person name="Firek B.A."/>
            <person name="Baker R."/>
            <person name="Thomas B.C."/>
            <person name="Morowitz M.J."/>
            <person name="Banfield J.F."/>
        </authorList>
    </citation>
    <scope>NUCLEOTIDE SEQUENCE [LARGE SCALE GENOMIC DNA]</scope>
    <source>
        <strain evidence="3">S2_003_000_R2_14</strain>
    </source>
</reference>
<dbReference type="AlphaFoldDB" id="A0A2W5TSA4"/>
<proteinExistence type="predicted"/>
<dbReference type="EMBL" id="QFQP01000001">
    <property type="protein sequence ID" value="PZR18619.1"/>
    <property type="molecule type" value="Genomic_DNA"/>
</dbReference>
<feature type="region of interest" description="Disordered" evidence="1">
    <location>
        <begin position="32"/>
        <end position="51"/>
    </location>
</feature>
<gene>
    <name evidence="3" type="ORF">DI536_01695</name>
</gene>
<evidence type="ECO:0000256" key="2">
    <source>
        <dbReference type="SAM" id="SignalP"/>
    </source>
</evidence>
<organism evidence="3 4">
    <name type="scientific">Archangium gephyra</name>
    <dbReference type="NCBI Taxonomy" id="48"/>
    <lineage>
        <taxon>Bacteria</taxon>
        <taxon>Pseudomonadati</taxon>
        <taxon>Myxococcota</taxon>
        <taxon>Myxococcia</taxon>
        <taxon>Myxococcales</taxon>
        <taxon>Cystobacterineae</taxon>
        <taxon>Archangiaceae</taxon>
        <taxon>Archangium</taxon>
    </lineage>
</organism>
<comment type="caution">
    <text evidence="3">The sequence shown here is derived from an EMBL/GenBank/DDBJ whole genome shotgun (WGS) entry which is preliminary data.</text>
</comment>
<evidence type="ECO:0000313" key="3">
    <source>
        <dbReference type="EMBL" id="PZR18619.1"/>
    </source>
</evidence>
<evidence type="ECO:0008006" key="5">
    <source>
        <dbReference type="Google" id="ProtNLM"/>
    </source>
</evidence>